<dbReference type="Bgee" id="ENSGGOG00000040847">
    <property type="expression patterns" value="Expressed in heart and 1 other cell type or tissue"/>
</dbReference>
<dbReference type="GeneTree" id="ENSGT00390000013811"/>
<accession>A0A2I2ZM75</accession>
<reference evidence="2 3" key="2">
    <citation type="journal article" date="2012" name="Nature">
        <title>Insights into hominid evolution from the gorilla genome sequence.</title>
        <authorList>
            <person name="Scally A."/>
            <person name="Dutheil J.Y."/>
            <person name="Hillier L.W."/>
            <person name="Jordan G.E."/>
            <person name="Goodhead I."/>
            <person name="Herrero J."/>
            <person name="Hobolth A."/>
            <person name="Lappalainen T."/>
            <person name="Mailund T."/>
            <person name="Marques-Bonet T."/>
            <person name="McCarthy S."/>
            <person name="Montgomery S.H."/>
            <person name="Schwalie P.C."/>
            <person name="Tang Y.A."/>
            <person name="Ward M.C."/>
            <person name="Xue Y."/>
            <person name="Yngvadottir B."/>
            <person name="Alkan C."/>
            <person name="Andersen L.N."/>
            <person name="Ayub Q."/>
            <person name="Ball E.V."/>
            <person name="Beal K."/>
            <person name="Bradley B.J."/>
            <person name="Chen Y."/>
            <person name="Clee C.M."/>
            <person name="Fitzgerald S."/>
            <person name="Graves T.A."/>
            <person name="Gu Y."/>
            <person name="Heath P."/>
            <person name="Heger A."/>
            <person name="Karakoc E."/>
            <person name="Kolb-Kokocinski A."/>
            <person name="Laird G.K."/>
            <person name="Lunter G."/>
            <person name="Meader S."/>
            <person name="Mort M."/>
            <person name="Mullikin J.C."/>
            <person name="Munch K."/>
            <person name="O'Connor T.D."/>
            <person name="Phillips A.D."/>
            <person name="Prado-Martinez J."/>
            <person name="Rogers A.S."/>
            <person name="Sajjadian S."/>
            <person name="Schmidt D."/>
            <person name="Shaw K."/>
            <person name="Simpson J.T."/>
            <person name="Stenson P.D."/>
            <person name="Turner D.J."/>
            <person name="Vigilant L."/>
            <person name="Vilella A.J."/>
            <person name="Whitener W."/>
            <person name="Zhu B."/>
            <person name="Cooper D.N."/>
            <person name="de Jong P."/>
            <person name="Dermitzakis E.T."/>
            <person name="Eichler E.E."/>
            <person name="Flicek P."/>
            <person name="Goldman N."/>
            <person name="Mundy N.I."/>
            <person name="Ning Z."/>
            <person name="Odom D.T."/>
            <person name="Ponting C.P."/>
            <person name="Quail M.A."/>
            <person name="Ryder O.A."/>
            <person name="Searle S.M."/>
            <person name="Warren W.C."/>
            <person name="Wilson R.K."/>
            <person name="Schierup M.H."/>
            <person name="Rogers J."/>
            <person name="Tyler-Smith C."/>
            <person name="Durbin R."/>
        </authorList>
    </citation>
    <scope>NUCLEOTIDE SEQUENCE [LARGE SCALE GENOMIC DNA]</scope>
</reference>
<dbReference type="Ensembl" id="ENSGGOT00000061247.1">
    <property type="protein sequence ID" value="ENSGGOP00000048119.1"/>
    <property type="gene ID" value="ENSGGOG00000040847.1"/>
</dbReference>
<evidence type="ECO:0000313" key="3">
    <source>
        <dbReference type="Proteomes" id="UP000001519"/>
    </source>
</evidence>
<dbReference type="EMBL" id="CABD030119777">
    <property type="status" value="NOT_ANNOTATED_CDS"/>
    <property type="molecule type" value="Genomic_DNA"/>
</dbReference>
<sequence>MQVQKGLLKLKGVAELRVTKRKKKNKDKDKAKLPESMGMNKKNEEEKQHGLDKWTPARAAFEKMQEKRQWKGSSRKASKTHKQRVEDFNRHLDTLTEHYIPRVSWTK</sequence>
<reference evidence="2" key="3">
    <citation type="submission" date="2025-08" db="UniProtKB">
        <authorList>
            <consortium name="Ensembl"/>
        </authorList>
    </citation>
    <scope>IDENTIFICATION</scope>
</reference>
<dbReference type="InterPro" id="IPR013865">
    <property type="entry name" value="FAM32A"/>
</dbReference>
<protein>
    <submittedName>
        <fullName evidence="2">Uncharacterized protein</fullName>
    </submittedName>
</protein>
<dbReference type="Proteomes" id="UP000001519">
    <property type="component" value="Chromosome 22"/>
</dbReference>
<feature type="compositionally biased region" description="Basic and acidic residues" evidence="1">
    <location>
        <begin position="41"/>
        <end position="52"/>
    </location>
</feature>
<keyword evidence="3" id="KW-1185">Reference proteome</keyword>
<dbReference type="PANTHER" id="PTHR13282">
    <property type="entry name" value="PROTEIN FAM32A"/>
    <property type="match status" value="1"/>
</dbReference>
<evidence type="ECO:0000256" key="1">
    <source>
        <dbReference type="SAM" id="MobiDB-lite"/>
    </source>
</evidence>
<feature type="region of interest" description="Disordered" evidence="1">
    <location>
        <begin position="18"/>
        <end position="53"/>
    </location>
</feature>
<reference evidence="2" key="4">
    <citation type="submission" date="2025-09" db="UniProtKB">
        <authorList>
            <consortium name="Ensembl"/>
        </authorList>
    </citation>
    <scope>IDENTIFICATION</scope>
</reference>
<reference evidence="3" key="1">
    <citation type="submission" date="2011-05" db="EMBL/GenBank/DDBJ databases">
        <title>Insights into the evolution of the great apes provided by the gorilla genome.</title>
        <authorList>
            <person name="Scally A."/>
        </authorList>
    </citation>
    <scope>NUCLEOTIDE SEQUENCE [LARGE SCALE GENOMIC DNA]</scope>
</reference>
<organism evidence="2 3">
    <name type="scientific">Gorilla gorilla gorilla</name>
    <name type="common">Western lowland gorilla</name>
    <dbReference type="NCBI Taxonomy" id="9595"/>
    <lineage>
        <taxon>Eukaryota</taxon>
        <taxon>Metazoa</taxon>
        <taxon>Chordata</taxon>
        <taxon>Craniata</taxon>
        <taxon>Vertebrata</taxon>
        <taxon>Euteleostomi</taxon>
        <taxon>Mammalia</taxon>
        <taxon>Eutheria</taxon>
        <taxon>Euarchontoglires</taxon>
        <taxon>Primates</taxon>
        <taxon>Haplorrhini</taxon>
        <taxon>Catarrhini</taxon>
        <taxon>Hominidae</taxon>
        <taxon>Gorilla</taxon>
    </lineage>
</organism>
<dbReference type="PANTHER" id="PTHR13282:SF9">
    <property type="entry name" value="PROTEIN FAM32A"/>
    <property type="match status" value="1"/>
</dbReference>
<name>A0A2I2ZM75_GORGO</name>
<evidence type="ECO:0000313" key="2">
    <source>
        <dbReference type="Ensembl" id="ENSGGOP00000048119.1"/>
    </source>
</evidence>
<dbReference type="AlphaFoldDB" id="A0A2I2ZM75"/>
<gene>
    <name evidence="2" type="primary">LOC129529551</name>
</gene>
<proteinExistence type="predicted"/>